<dbReference type="RefSeq" id="XP_052130215.1">
    <property type="nucleotide sequence ID" value="XM_052274255.1"/>
</dbReference>
<keyword evidence="5" id="KW-0472">Membrane</keyword>
<dbReference type="AlphaFoldDB" id="A0A9C6XT99"/>
<dbReference type="Gene3D" id="3.20.20.80">
    <property type="entry name" value="Glycosidases"/>
    <property type="match status" value="1"/>
</dbReference>
<gene>
    <name evidence="7" type="primary">LOC113212232</name>
</gene>
<keyword evidence="6" id="KW-1185">Reference proteome</keyword>
<dbReference type="Proteomes" id="UP000504606">
    <property type="component" value="Unplaced"/>
</dbReference>
<keyword evidence="5" id="KW-1133">Transmembrane helix</keyword>
<keyword evidence="3" id="KW-0326">Glycosidase</keyword>
<dbReference type="PANTHER" id="PTHR10353">
    <property type="entry name" value="GLYCOSYL HYDROLASE"/>
    <property type="match status" value="1"/>
</dbReference>
<dbReference type="OrthoDB" id="65569at2759"/>
<dbReference type="InterPro" id="IPR001360">
    <property type="entry name" value="Glyco_hydro_1"/>
</dbReference>
<name>A0A9C6XT99_FRAOC</name>
<feature type="transmembrane region" description="Helical" evidence="5">
    <location>
        <begin position="38"/>
        <end position="58"/>
    </location>
</feature>
<dbReference type="GO" id="GO:0005975">
    <property type="term" value="P:carbohydrate metabolic process"/>
    <property type="evidence" value="ECO:0007669"/>
    <property type="project" value="InterPro"/>
</dbReference>
<comment type="similarity">
    <text evidence="1 4">Belongs to the glycosyl hydrolase 1 family.</text>
</comment>
<dbReference type="KEGG" id="foc:113212232"/>
<dbReference type="GO" id="GO:0008422">
    <property type="term" value="F:beta-glucosidase activity"/>
    <property type="evidence" value="ECO:0007669"/>
    <property type="project" value="TreeGrafter"/>
</dbReference>
<reference evidence="7" key="1">
    <citation type="submission" date="2025-08" db="UniProtKB">
        <authorList>
            <consortium name="RefSeq"/>
        </authorList>
    </citation>
    <scope>IDENTIFICATION</scope>
    <source>
        <tissue evidence="7">Whole organism</tissue>
    </source>
</reference>
<dbReference type="GeneID" id="113212232"/>
<evidence type="ECO:0000256" key="5">
    <source>
        <dbReference type="SAM" id="Phobius"/>
    </source>
</evidence>
<evidence type="ECO:0000313" key="7">
    <source>
        <dbReference type="RefSeq" id="XP_052130215.1"/>
    </source>
</evidence>
<dbReference type="InterPro" id="IPR017853">
    <property type="entry name" value="GH"/>
</dbReference>
<evidence type="ECO:0000256" key="3">
    <source>
        <dbReference type="ARBA" id="ARBA00023295"/>
    </source>
</evidence>
<evidence type="ECO:0000256" key="2">
    <source>
        <dbReference type="ARBA" id="ARBA00022801"/>
    </source>
</evidence>
<keyword evidence="2" id="KW-0378">Hydrolase</keyword>
<evidence type="ECO:0000256" key="4">
    <source>
        <dbReference type="RuleBase" id="RU003690"/>
    </source>
</evidence>
<accession>A0A9C6XT99</accession>
<organism evidence="6 7">
    <name type="scientific">Frankliniella occidentalis</name>
    <name type="common">Western flower thrips</name>
    <name type="synonym">Euthrips occidentalis</name>
    <dbReference type="NCBI Taxonomy" id="133901"/>
    <lineage>
        <taxon>Eukaryota</taxon>
        <taxon>Metazoa</taxon>
        <taxon>Ecdysozoa</taxon>
        <taxon>Arthropoda</taxon>
        <taxon>Hexapoda</taxon>
        <taxon>Insecta</taxon>
        <taxon>Pterygota</taxon>
        <taxon>Neoptera</taxon>
        <taxon>Paraneoptera</taxon>
        <taxon>Thysanoptera</taxon>
        <taxon>Terebrantia</taxon>
        <taxon>Thripoidea</taxon>
        <taxon>Thripidae</taxon>
        <taxon>Frankliniella</taxon>
    </lineage>
</organism>
<evidence type="ECO:0000313" key="6">
    <source>
        <dbReference type="Proteomes" id="UP000504606"/>
    </source>
</evidence>
<keyword evidence="5" id="KW-0812">Transmembrane</keyword>
<dbReference type="Pfam" id="PF00232">
    <property type="entry name" value="Glyco_hydro_1"/>
    <property type="match status" value="1"/>
</dbReference>
<evidence type="ECO:0000256" key="1">
    <source>
        <dbReference type="ARBA" id="ARBA00010838"/>
    </source>
</evidence>
<sequence>MEMFVWSKLTTKAPSLCCQIVQFDSRYATPRIAMNRPLTIVLLVAAIVIQTLFALPSAERDSNADEYKLPADLLIGAGLSAVQTEGAWDVDGKAESSVDWVLNTMKMDPNHKVAANSYNRFREDVKMAAELKLDLYKFSISWARVLPTADADAPNAAGVTFYNNLIDEIIAKGMTPMVTMYHFDHPRILEDKFKGWQDKQMADKFAEYAGFLFKTFGDRVKHWVTINEPNMYCAYFTNMYVQAGLRKREEVDQYECIHNNILAHMKARQVFKRRSYDGKLGYSTLLMYAQPATISPEDVYAANVFNELHAGSSLHPVVYGDYPQVFVANYHLKQTHLFCLS</sequence>
<dbReference type="PANTHER" id="PTHR10353:SF36">
    <property type="entry name" value="LP05116P"/>
    <property type="match status" value="1"/>
</dbReference>
<dbReference type="SUPFAM" id="SSF51445">
    <property type="entry name" value="(Trans)glycosidases"/>
    <property type="match status" value="1"/>
</dbReference>
<protein>
    <submittedName>
        <fullName evidence="7">Uncharacterized protein LOC113212232</fullName>
    </submittedName>
</protein>
<proteinExistence type="inferred from homology"/>